<dbReference type="KEGG" id="olu:OSTLU_31611"/>
<dbReference type="Gene3D" id="2.60.120.10">
    <property type="entry name" value="Jelly Rolls"/>
    <property type="match status" value="1"/>
</dbReference>
<dbReference type="InterPro" id="IPR014710">
    <property type="entry name" value="RmlC-like_jellyroll"/>
</dbReference>
<evidence type="ECO:0000256" key="8">
    <source>
        <dbReference type="ARBA" id="ARBA00022989"/>
    </source>
</evidence>
<dbReference type="Pfam" id="PF00520">
    <property type="entry name" value="Ion_trans"/>
    <property type="match status" value="1"/>
</dbReference>
<keyword evidence="4 12" id="KW-0812">Transmembrane</keyword>
<comment type="subcellular location">
    <subcellularLocation>
        <location evidence="1">Membrane</location>
        <topology evidence="1">Multi-pass membrane protein</topology>
    </subcellularLocation>
</comment>
<sequence>MSVIEPFVIAFDYPMKLKGRGLSAAPIIDFVAGALFFIDTFVVNFLEAKVLTCRSTGRRKLITTPRLIRKIYILEGSFVTDVIVSVPFVVQIIASIKGESTPVERLTRILRLLRVLRVTGSSLTTPEILFMKLFRMTPMVIFIAQTLLVFALLVHSVACVYIFVAIQEGRNQSWLTQADLADGSNSEIYIVALYFATATITTVGFGDISAGSNDLERCISTVAMIVGAIFFAYLVGSMGASIQALSTTMSRQRKFRERVTRVHAFLDRQHAPTHIRRHIMSFISEVEPRRTFLRENEEIMKSLPTDLMASMAHHMLAPNVGRIFGNVSNGLCQHIVSVFELVVIEPGMVIDSGYFYVVTEGVVAISSPNERKMIAVLTGQADAYLCYFGLDELIPPERRKSVRASALTVCELWRARASAIEEIFKSHPFLAQIMLEKIRSLEDDEFSELLAYRVFILESFLARFVAMRESGE</sequence>
<evidence type="ECO:0000256" key="4">
    <source>
        <dbReference type="ARBA" id="ARBA00022692"/>
    </source>
</evidence>
<dbReference type="InterPro" id="IPR018490">
    <property type="entry name" value="cNMP-bd_dom_sf"/>
</dbReference>
<evidence type="ECO:0000256" key="1">
    <source>
        <dbReference type="ARBA" id="ARBA00004141"/>
    </source>
</evidence>
<proteinExistence type="predicted"/>
<dbReference type="Gene3D" id="1.10.287.70">
    <property type="match status" value="1"/>
</dbReference>
<dbReference type="InterPro" id="IPR003938">
    <property type="entry name" value="K_chnl_volt-dep_EAG/ELK/ERG"/>
</dbReference>
<evidence type="ECO:0000256" key="9">
    <source>
        <dbReference type="ARBA" id="ARBA00023065"/>
    </source>
</evidence>
<evidence type="ECO:0000256" key="5">
    <source>
        <dbReference type="ARBA" id="ARBA00022826"/>
    </source>
</evidence>
<dbReference type="AlphaFoldDB" id="A4RX92"/>
<feature type="transmembrane region" description="Helical" evidence="12">
    <location>
        <begin position="139"/>
        <end position="166"/>
    </location>
</feature>
<feature type="domain" description="Ion transport" evidence="13">
    <location>
        <begin position="12"/>
        <end position="245"/>
    </location>
</feature>
<accession>A4RX92</accession>
<organism evidence="14 15">
    <name type="scientific">Ostreococcus lucimarinus (strain CCE9901)</name>
    <dbReference type="NCBI Taxonomy" id="436017"/>
    <lineage>
        <taxon>Eukaryota</taxon>
        <taxon>Viridiplantae</taxon>
        <taxon>Chlorophyta</taxon>
        <taxon>Mamiellophyceae</taxon>
        <taxon>Mamiellales</taxon>
        <taxon>Bathycoccaceae</taxon>
        <taxon>Ostreococcus</taxon>
    </lineage>
</organism>
<feature type="transmembrane region" description="Helical" evidence="12">
    <location>
        <begin position="187"/>
        <end position="210"/>
    </location>
</feature>
<dbReference type="CDD" id="cd00038">
    <property type="entry name" value="CAP_ED"/>
    <property type="match status" value="1"/>
</dbReference>
<keyword evidence="9" id="KW-0406">Ion transport</keyword>
<dbReference type="SUPFAM" id="SSF51206">
    <property type="entry name" value="cAMP-binding domain-like"/>
    <property type="match status" value="1"/>
</dbReference>
<dbReference type="InterPro" id="IPR005821">
    <property type="entry name" value="Ion_trans_dom"/>
</dbReference>
<dbReference type="eggNOG" id="KOG0498">
    <property type="taxonomic scope" value="Eukaryota"/>
</dbReference>
<dbReference type="OMA" id="WLVTLGM"/>
<dbReference type="OrthoDB" id="426293at2759"/>
<keyword evidence="6" id="KW-0851">Voltage-gated channel</keyword>
<dbReference type="SUPFAM" id="SSF81324">
    <property type="entry name" value="Voltage-gated potassium channels"/>
    <property type="match status" value="1"/>
</dbReference>
<evidence type="ECO:0000256" key="11">
    <source>
        <dbReference type="ARBA" id="ARBA00023303"/>
    </source>
</evidence>
<dbReference type="GO" id="GO:0005886">
    <property type="term" value="C:plasma membrane"/>
    <property type="evidence" value="ECO:0007669"/>
    <property type="project" value="TreeGrafter"/>
</dbReference>
<evidence type="ECO:0000256" key="10">
    <source>
        <dbReference type="ARBA" id="ARBA00023136"/>
    </source>
</evidence>
<keyword evidence="5" id="KW-0631">Potassium channel</keyword>
<keyword evidence="3" id="KW-0633">Potassium transport</keyword>
<feature type="transmembrane region" description="Helical" evidence="12">
    <location>
        <begin position="222"/>
        <end position="246"/>
    </location>
</feature>
<dbReference type="Gramene" id="ABO96249">
    <property type="protein sequence ID" value="ABO96249"/>
    <property type="gene ID" value="OSTLU_31611"/>
</dbReference>
<keyword evidence="7" id="KW-0630">Potassium</keyword>
<evidence type="ECO:0000256" key="7">
    <source>
        <dbReference type="ARBA" id="ARBA00022958"/>
    </source>
</evidence>
<protein>
    <submittedName>
        <fullName evidence="14">VIC family transporter: potassium ion channel subfamily H</fullName>
    </submittedName>
</protein>
<keyword evidence="11" id="KW-0407">Ion channel</keyword>
<name>A4RX92_OSTLU</name>
<dbReference type="GeneID" id="5001695"/>
<evidence type="ECO:0000256" key="12">
    <source>
        <dbReference type="SAM" id="Phobius"/>
    </source>
</evidence>
<dbReference type="PRINTS" id="PR01463">
    <property type="entry name" value="EAGCHANLFMLY"/>
</dbReference>
<keyword evidence="8 12" id="KW-1133">Transmembrane helix</keyword>
<dbReference type="EMBL" id="CP000585">
    <property type="protein sequence ID" value="ABO96249.1"/>
    <property type="molecule type" value="Genomic_DNA"/>
</dbReference>
<evidence type="ECO:0000313" key="14">
    <source>
        <dbReference type="EMBL" id="ABO96249.1"/>
    </source>
</evidence>
<evidence type="ECO:0000256" key="6">
    <source>
        <dbReference type="ARBA" id="ARBA00022882"/>
    </source>
</evidence>
<keyword evidence="2" id="KW-0813">Transport</keyword>
<keyword evidence="15" id="KW-1185">Reference proteome</keyword>
<dbReference type="GO" id="GO:0034702">
    <property type="term" value="C:monoatomic ion channel complex"/>
    <property type="evidence" value="ECO:0007669"/>
    <property type="project" value="UniProtKB-KW"/>
</dbReference>
<feature type="transmembrane region" description="Helical" evidence="12">
    <location>
        <begin position="24"/>
        <end position="46"/>
    </location>
</feature>
<evidence type="ECO:0000313" key="15">
    <source>
        <dbReference type="Proteomes" id="UP000001568"/>
    </source>
</evidence>
<dbReference type="RefSeq" id="XP_001417956.1">
    <property type="nucleotide sequence ID" value="XM_001417919.1"/>
</dbReference>
<dbReference type="InterPro" id="IPR050818">
    <property type="entry name" value="KCNH_animal-type"/>
</dbReference>
<dbReference type="GO" id="GO:0042391">
    <property type="term" value="P:regulation of membrane potential"/>
    <property type="evidence" value="ECO:0007669"/>
    <property type="project" value="TreeGrafter"/>
</dbReference>
<dbReference type="PANTHER" id="PTHR10217:SF435">
    <property type="entry name" value="POTASSIUM VOLTAGE-GATED CHANNEL PROTEIN EAG"/>
    <property type="match status" value="1"/>
</dbReference>
<dbReference type="HOGENOM" id="CLU_005746_2_1_1"/>
<keyword evidence="10 12" id="KW-0472">Membrane</keyword>
<evidence type="ECO:0000256" key="3">
    <source>
        <dbReference type="ARBA" id="ARBA00022538"/>
    </source>
</evidence>
<feature type="transmembrane region" description="Helical" evidence="12">
    <location>
        <begin position="67"/>
        <end position="94"/>
    </location>
</feature>
<dbReference type="GO" id="GO:0005249">
    <property type="term" value="F:voltage-gated potassium channel activity"/>
    <property type="evidence" value="ECO:0007669"/>
    <property type="project" value="InterPro"/>
</dbReference>
<evidence type="ECO:0000259" key="13">
    <source>
        <dbReference type="Pfam" id="PF00520"/>
    </source>
</evidence>
<reference evidence="14 15" key="1">
    <citation type="journal article" date="2007" name="Proc. Natl. Acad. Sci. U.S.A.">
        <title>The tiny eukaryote Ostreococcus provides genomic insights into the paradox of plankton speciation.</title>
        <authorList>
            <person name="Palenik B."/>
            <person name="Grimwood J."/>
            <person name="Aerts A."/>
            <person name="Rouze P."/>
            <person name="Salamov A."/>
            <person name="Putnam N."/>
            <person name="Dupont C."/>
            <person name="Jorgensen R."/>
            <person name="Derelle E."/>
            <person name="Rombauts S."/>
            <person name="Zhou K."/>
            <person name="Otillar R."/>
            <person name="Merchant S.S."/>
            <person name="Podell S."/>
            <person name="Gaasterland T."/>
            <person name="Napoli C."/>
            <person name="Gendler K."/>
            <person name="Manuell A."/>
            <person name="Tai V."/>
            <person name="Vallon O."/>
            <person name="Piganeau G."/>
            <person name="Jancek S."/>
            <person name="Heijde M."/>
            <person name="Jabbari K."/>
            <person name="Bowler C."/>
            <person name="Lohr M."/>
            <person name="Robbens S."/>
            <person name="Werner G."/>
            <person name="Dubchak I."/>
            <person name="Pazour G.J."/>
            <person name="Ren Q."/>
            <person name="Paulsen I."/>
            <person name="Delwiche C."/>
            <person name="Schmutz J."/>
            <person name="Rokhsar D."/>
            <person name="Van de Peer Y."/>
            <person name="Moreau H."/>
            <person name="Grigoriev I.V."/>
        </authorList>
    </citation>
    <scope>NUCLEOTIDE SEQUENCE [LARGE SCALE GENOMIC DNA]</scope>
    <source>
        <strain evidence="14 15">CCE9901</strain>
    </source>
</reference>
<evidence type="ECO:0000256" key="2">
    <source>
        <dbReference type="ARBA" id="ARBA00022448"/>
    </source>
</evidence>
<dbReference type="PANTHER" id="PTHR10217">
    <property type="entry name" value="VOLTAGE AND LIGAND GATED POTASSIUM CHANNEL"/>
    <property type="match status" value="1"/>
</dbReference>
<gene>
    <name evidence="14" type="ORF">OSTLU_31611</name>
</gene>
<dbReference type="InterPro" id="IPR000595">
    <property type="entry name" value="cNMP-bd_dom"/>
</dbReference>
<dbReference type="Proteomes" id="UP000001568">
    <property type="component" value="Chromosome 5"/>
</dbReference>